<organism evidence="2 3">
    <name type="scientific">Streptomyces filamentosus</name>
    <name type="common">Streptomyces roseosporus</name>
    <dbReference type="NCBI Taxonomy" id="67294"/>
    <lineage>
        <taxon>Bacteria</taxon>
        <taxon>Bacillati</taxon>
        <taxon>Actinomycetota</taxon>
        <taxon>Actinomycetes</taxon>
        <taxon>Kitasatosporales</taxon>
        <taxon>Streptomycetaceae</taxon>
        <taxon>Streptomyces</taxon>
    </lineage>
</organism>
<dbReference type="RefSeq" id="WP_190041289.1">
    <property type="nucleotide sequence ID" value="NZ_BNBE01000001.1"/>
</dbReference>
<reference evidence="2" key="1">
    <citation type="journal article" date="2014" name="Int. J. Syst. Evol. Microbiol.">
        <title>Complete genome sequence of Corynebacterium casei LMG S-19264T (=DSM 44701T), isolated from a smear-ripened cheese.</title>
        <authorList>
            <consortium name="US DOE Joint Genome Institute (JGI-PGF)"/>
            <person name="Walter F."/>
            <person name="Albersmeier A."/>
            <person name="Kalinowski J."/>
            <person name="Ruckert C."/>
        </authorList>
    </citation>
    <scope>NUCLEOTIDE SEQUENCE</scope>
    <source>
        <strain evidence="2">JCM 4122</strain>
    </source>
</reference>
<reference evidence="2" key="2">
    <citation type="submission" date="2020-09" db="EMBL/GenBank/DDBJ databases">
        <authorList>
            <person name="Sun Q."/>
            <person name="Ohkuma M."/>
        </authorList>
    </citation>
    <scope>NUCLEOTIDE SEQUENCE</scope>
    <source>
        <strain evidence="2">JCM 4122</strain>
    </source>
</reference>
<gene>
    <name evidence="2" type="ORF">GCM10017667_19550</name>
</gene>
<protein>
    <submittedName>
        <fullName evidence="2">Uncharacterized protein</fullName>
    </submittedName>
</protein>
<keyword evidence="3" id="KW-1185">Reference proteome</keyword>
<accession>A0A919EKR7</accession>
<evidence type="ECO:0000313" key="2">
    <source>
        <dbReference type="EMBL" id="GHF90515.1"/>
    </source>
</evidence>
<comment type="caution">
    <text evidence="2">The sequence shown here is derived from an EMBL/GenBank/DDBJ whole genome shotgun (WGS) entry which is preliminary data.</text>
</comment>
<evidence type="ECO:0000313" key="3">
    <source>
        <dbReference type="Proteomes" id="UP000632849"/>
    </source>
</evidence>
<dbReference type="AlphaFoldDB" id="A0A919EKR7"/>
<feature type="compositionally biased region" description="Basic residues" evidence="1">
    <location>
        <begin position="100"/>
        <end position="110"/>
    </location>
</feature>
<dbReference type="Proteomes" id="UP000632849">
    <property type="component" value="Unassembled WGS sequence"/>
</dbReference>
<sequence length="110" mass="12054">MTTAPAALRGLAANPSLPSDLLPALLARTRRAARHPGLPRPLMESVLHEADGRTGIELARNPALHDDFRPRLATHPDPWVRAAPVDFSGRDNRAGGPVRPGRRSPIRRRR</sequence>
<proteinExistence type="predicted"/>
<dbReference type="EMBL" id="BNBE01000001">
    <property type="protein sequence ID" value="GHF90515.1"/>
    <property type="molecule type" value="Genomic_DNA"/>
</dbReference>
<evidence type="ECO:0000256" key="1">
    <source>
        <dbReference type="SAM" id="MobiDB-lite"/>
    </source>
</evidence>
<name>A0A919EKR7_STRFL</name>
<feature type="region of interest" description="Disordered" evidence="1">
    <location>
        <begin position="68"/>
        <end position="110"/>
    </location>
</feature>